<protein>
    <submittedName>
        <fullName evidence="3">XRE family transcriptional regulator</fullName>
    </submittedName>
</protein>
<dbReference type="InterPro" id="IPR010982">
    <property type="entry name" value="Lambda_DNA-bd_dom_sf"/>
</dbReference>
<evidence type="ECO:0000313" key="3">
    <source>
        <dbReference type="EMBL" id="RKI87023.1"/>
    </source>
</evidence>
<dbReference type="PANTHER" id="PTHR46558:SF13">
    <property type="entry name" value="HTH-TYPE TRANSCRIPTIONAL REGULATOR IMMR"/>
    <property type="match status" value="1"/>
</dbReference>
<reference evidence="3 4" key="1">
    <citation type="submission" date="2018-09" db="EMBL/GenBank/DDBJ databases">
        <title>Murine metabolic-syndrome-specific gut microbial biobank.</title>
        <authorList>
            <person name="Liu C."/>
        </authorList>
    </citation>
    <scope>NUCLEOTIDE SEQUENCE [LARGE SCALE GENOMIC DNA]</scope>
    <source>
        <strain evidence="3 4">0.1xD8-82</strain>
    </source>
</reference>
<name>A0A3A9AHS2_9FIRM</name>
<dbReference type="EMBL" id="RAYQ01000049">
    <property type="protein sequence ID" value="RKI87023.1"/>
    <property type="molecule type" value="Genomic_DNA"/>
</dbReference>
<evidence type="ECO:0000259" key="2">
    <source>
        <dbReference type="PROSITE" id="PS50943"/>
    </source>
</evidence>
<dbReference type="SMART" id="SM00530">
    <property type="entry name" value="HTH_XRE"/>
    <property type="match status" value="1"/>
</dbReference>
<proteinExistence type="predicted"/>
<sequence length="295" mass="32798">MTFAEKLKSIRKQAGMSQEQLAEKLGVSRQAVTKWETDTGIPDIENMMAVSALFDISIDELLSNEKGAKKPADYLYESVTEYDIDEPKRYDMKFGGAKQFTLSGYEGEKIRVRLVSNTMPTLQNDFKVRIDDIRKRIDVEVNRKNGVTEATAKEAVSIFVQIPTPYIGKIECAVNAETVEIRSLECESIELDIKTPNVILADVTGTVEINCNLDMEVVCHSLNGEVAINQVSATSKIYVPQDATFTAVAKGIGTSISYEKDGKQTEPFSVPESENIIELNGIKSELVICTDRERH</sequence>
<keyword evidence="4" id="KW-1185">Reference proteome</keyword>
<evidence type="ECO:0000313" key="4">
    <source>
        <dbReference type="Proteomes" id="UP000280696"/>
    </source>
</evidence>
<dbReference type="InterPro" id="IPR001387">
    <property type="entry name" value="Cro/C1-type_HTH"/>
</dbReference>
<comment type="caution">
    <text evidence="3">The sequence shown here is derived from an EMBL/GenBank/DDBJ whole genome shotgun (WGS) entry which is preliminary data.</text>
</comment>
<dbReference type="GO" id="GO:0003677">
    <property type="term" value="F:DNA binding"/>
    <property type="evidence" value="ECO:0007669"/>
    <property type="project" value="UniProtKB-KW"/>
</dbReference>
<evidence type="ECO:0000256" key="1">
    <source>
        <dbReference type="ARBA" id="ARBA00023125"/>
    </source>
</evidence>
<gene>
    <name evidence="3" type="ORF">D7V94_21800</name>
</gene>
<dbReference type="Pfam" id="PF01381">
    <property type="entry name" value="HTH_3"/>
    <property type="match status" value="1"/>
</dbReference>
<dbReference type="PROSITE" id="PS50943">
    <property type="entry name" value="HTH_CROC1"/>
    <property type="match status" value="1"/>
</dbReference>
<dbReference type="PANTHER" id="PTHR46558">
    <property type="entry name" value="TRACRIPTIONAL REGULATORY PROTEIN-RELATED-RELATED"/>
    <property type="match status" value="1"/>
</dbReference>
<keyword evidence="1" id="KW-0238">DNA-binding</keyword>
<dbReference type="Proteomes" id="UP000280696">
    <property type="component" value="Unassembled WGS sequence"/>
</dbReference>
<dbReference type="OrthoDB" id="9801008at2"/>
<accession>A0A3A9AHS2</accession>
<organism evidence="3 4">
    <name type="scientific">Parablautia intestinalis</name>
    <dbReference type="NCBI Taxonomy" id="2320100"/>
    <lineage>
        <taxon>Bacteria</taxon>
        <taxon>Bacillati</taxon>
        <taxon>Bacillota</taxon>
        <taxon>Clostridia</taxon>
        <taxon>Lachnospirales</taxon>
        <taxon>Lachnospiraceae</taxon>
        <taxon>Parablautia</taxon>
    </lineage>
</organism>
<feature type="domain" description="HTH cro/C1-type" evidence="2">
    <location>
        <begin position="7"/>
        <end position="61"/>
    </location>
</feature>
<dbReference type="Gene3D" id="1.10.260.40">
    <property type="entry name" value="lambda repressor-like DNA-binding domains"/>
    <property type="match status" value="1"/>
</dbReference>
<dbReference type="SUPFAM" id="SSF47413">
    <property type="entry name" value="lambda repressor-like DNA-binding domains"/>
    <property type="match status" value="1"/>
</dbReference>
<dbReference type="RefSeq" id="WP_120472371.1">
    <property type="nucleotide sequence ID" value="NZ_RAYQ01000049.1"/>
</dbReference>
<dbReference type="AlphaFoldDB" id="A0A3A9AHS2"/>
<dbReference type="CDD" id="cd00093">
    <property type="entry name" value="HTH_XRE"/>
    <property type="match status" value="1"/>
</dbReference>